<evidence type="ECO:0000313" key="14">
    <source>
        <dbReference type="Proteomes" id="UP000268469"/>
    </source>
</evidence>
<dbReference type="SMART" id="SM00382">
    <property type="entry name" value="AAA"/>
    <property type="match status" value="1"/>
</dbReference>
<keyword evidence="2 11" id="KW-0808">Transferase</keyword>
<gene>
    <name evidence="11" type="primary">dnaX</name>
    <name evidence="13" type="ORF">DRP53_00305</name>
</gene>
<dbReference type="InterPro" id="IPR003593">
    <property type="entry name" value="AAA+_ATPase"/>
</dbReference>
<comment type="function">
    <text evidence="11">DNA polymerase III is a complex, multichain enzyme responsible for most of the replicative synthesis in bacteria. This DNA polymerase also exhibits 3' to 5' exonuclease activity.</text>
</comment>
<evidence type="ECO:0000256" key="9">
    <source>
        <dbReference type="ARBA" id="ARBA00022932"/>
    </source>
</evidence>
<dbReference type="PANTHER" id="PTHR11669:SF0">
    <property type="entry name" value="PROTEIN STICHEL-LIKE 2"/>
    <property type="match status" value="1"/>
</dbReference>
<evidence type="ECO:0000256" key="5">
    <source>
        <dbReference type="ARBA" id="ARBA00022723"/>
    </source>
</evidence>
<dbReference type="GO" id="GO:0003677">
    <property type="term" value="F:DNA binding"/>
    <property type="evidence" value="ECO:0007669"/>
    <property type="project" value="InterPro"/>
</dbReference>
<dbReference type="NCBIfam" id="NF004046">
    <property type="entry name" value="PRK05563.1"/>
    <property type="match status" value="1"/>
</dbReference>
<dbReference type="InterPro" id="IPR005790">
    <property type="entry name" value="DNA_polIII_delta"/>
</dbReference>
<evidence type="ECO:0000313" key="13">
    <source>
        <dbReference type="EMBL" id="RKX71763.1"/>
    </source>
</evidence>
<dbReference type="EC" id="2.7.7.7" evidence="11"/>
<dbReference type="InterPro" id="IPR022754">
    <property type="entry name" value="DNA_pol_III_gamma-3"/>
</dbReference>
<dbReference type="Gene3D" id="1.10.8.60">
    <property type="match status" value="1"/>
</dbReference>
<protein>
    <recommendedName>
        <fullName evidence="11">DNA polymerase III subunit gamma/tau</fullName>
        <ecNumber evidence="11">2.7.7.7</ecNumber>
    </recommendedName>
</protein>
<dbReference type="GO" id="GO:0005524">
    <property type="term" value="F:ATP binding"/>
    <property type="evidence" value="ECO:0007669"/>
    <property type="project" value="UniProtKB-KW"/>
</dbReference>
<evidence type="ECO:0000259" key="12">
    <source>
        <dbReference type="SMART" id="SM00382"/>
    </source>
</evidence>
<comment type="subunit">
    <text evidence="11">DNA polymerase III contains a core (composed of alpha, epsilon and theta chains) that associates with a tau subunit. This core dimerizes to form the POLIII' complex. PolIII' associates with the gamma complex (composed of gamma, delta, delta', psi and chi chains) and with the beta chain to form the complete DNA polymerase III complex.</text>
</comment>
<dbReference type="InterPro" id="IPR045085">
    <property type="entry name" value="HLD_clamp_pol_III_gamma_tau"/>
</dbReference>
<keyword evidence="7" id="KW-0862">Zinc</keyword>
<dbReference type="InterPro" id="IPR027417">
    <property type="entry name" value="P-loop_NTPase"/>
</dbReference>
<dbReference type="AlphaFoldDB" id="A0A660SM16"/>
<dbReference type="PRINTS" id="PR00300">
    <property type="entry name" value="CLPPROTEASEA"/>
</dbReference>
<dbReference type="InterPro" id="IPR001270">
    <property type="entry name" value="ClpA/B"/>
</dbReference>
<evidence type="ECO:0000256" key="8">
    <source>
        <dbReference type="ARBA" id="ARBA00022840"/>
    </source>
</evidence>
<dbReference type="EMBL" id="QNBE01000002">
    <property type="protein sequence ID" value="RKX71763.1"/>
    <property type="molecule type" value="Genomic_DNA"/>
</dbReference>
<keyword evidence="6 11" id="KW-0547">Nucleotide-binding</keyword>
<dbReference type="Gene3D" id="1.20.272.10">
    <property type="match status" value="1"/>
</dbReference>
<evidence type="ECO:0000256" key="4">
    <source>
        <dbReference type="ARBA" id="ARBA00022705"/>
    </source>
</evidence>
<keyword evidence="8 11" id="KW-0067">ATP-binding</keyword>
<dbReference type="Gene3D" id="3.40.50.300">
    <property type="entry name" value="P-loop containing nucleotide triphosphate hydrolases"/>
    <property type="match status" value="1"/>
</dbReference>
<reference evidence="13 14" key="1">
    <citation type="submission" date="2018-06" db="EMBL/GenBank/DDBJ databases">
        <title>Extensive metabolic versatility and redundancy in microbially diverse, dynamic hydrothermal sediments.</title>
        <authorList>
            <person name="Dombrowski N."/>
            <person name="Teske A."/>
            <person name="Baker B.J."/>
        </authorList>
    </citation>
    <scope>NUCLEOTIDE SEQUENCE [LARGE SCALE GENOMIC DNA]</scope>
    <source>
        <strain evidence="13">B36_G15</strain>
    </source>
</reference>
<dbReference type="InterPro" id="IPR008921">
    <property type="entry name" value="DNA_pol3_clamp-load_cplx_C"/>
</dbReference>
<dbReference type="FunFam" id="3.40.50.300:FF:000014">
    <property type="entry name" value="DNA polymerase III subunit gamma/tau"/>
    <property type="match status" value="1"/>
</dbReference>
<dbReference type="CDD" id="cd00009">
    <property type="entry name" value="AAA"/>
    <property type="match status" value="1"/>
</dbReference>
<evidence type="ECO:0000256" key="3">
    <source>
        <dbReference type="ARBA" id="ARBA00022695"/>
    </source>
</evidence>
<dbReference type="InterPro" id="IPR050238">
    <property type="entry name" value="DNA_Rep/Repair_Clamp_Loader"/>
</dbReference>
<dbReference type="Proteomes" id="UP000268469">
    <property type="component" value="Unassembled WGS sequence"/>
</dbReference>
<accession>A0A660SM16</accession>
<keyword evidence="4 11" id="KW-0235">DNA replication</keyword>
<proteinExistence type="inferred from homology"/>
<dbReference type="FunFam" id="1.10.8.60:FF:000013">
    <property type="entry name" value="DNA polymerase III subunit gamma/tau"/>
    <property type="match status" value="1"/>
</dbReference>
<dbReference type="GO" id="GO:0003887">
    <property type="term" value="F:DNA-directed DNA polymerase activity"/>
    <property type="evidence" value="ECO:0007669"/>
    <property type="project" value="UniProtKB-KW"/>
</dbReference>
<dbReference type="Pfam" id="PF22608">
    <property type="entry name" value="DNAX_ATPase_lid"/>
    <property type="match status" value="1"/>
</dbReference>
<dbReference type="SUPFAM" id="SSF48019">
    <property type="entry name" value="post-AAA+ oligomerization domain-like"/>
    <property type="match status" value="1"/>
</dbReference>
<dbReference type="NCBIfam" id="TIGR02397">
    <property type="entry name" value="dnaX_nterm"/>
    <property type="match status" value="1"/>
</dbReference>
<evidence type="ECO:0000256" key="10">
    <source>
        <dbReference type="ARBA" id="ARBA00049244"/>
    </source>
</evidence>
<evidence type="ECO:0000256" key="2">
    <source>
        <dbReference type="ARBA" id="ARBA00022679"/>
    </source>
</evidence>
<dbReference type="Pfam" id="PF12169">
    <property type="entry name" value="DNA_pol3_gamma3"/>
    <property type="match status" value="1"/>
</dbReference>
<dbReference type="Pfam" id="PF13177">
    <property type="entry name" value="DNA_pol3_delta2"/>
    <property type="match status" value="1"/>
</dbReference>
<dbReference type="CDD" id="cd18137">
    <property type="entry name" value="HLD_clamp_pol_III_gamma_tau"/>
    <property type="match status" value="1"/>
</dbReference>
<keyword evidence="3 11" id="KW-0548">Nucleotidyltransferase</keyword>
<dbReference type="GO" id="GO:0006261">
    <property type="term" value="P:DNA-templated DNA replication"/>
    <property type="evidence" value="ECO:0007669"/>
    <property type="project" value="TreeGrafter"/>
</dbReference>
<sequence length="459" mass="52623">MRHLPLALKYRPKTFDEIVDQDYIKRILKNQVEHGLAFPAFIFAGPRGIGKTTTARVFARSLNCLNGPTVNPCGECPACREIIEGRSVDVIEIDGASNRGIDQVRELREQVKYVPLQGRYKIYIIDEVHMLTTEAFNALLKTLEEPPPHAIFILATTAPAKVPQTVLSRCQRFDFRRIGVEPIAHRLREIADRENIKIGDDAIRTIARYADGSMRDGLVILEQLTGYTEDEIKREDVLDVVGKVPDFAVLELFQSVNKKDKRKALEILTQMMEGGNEPFEIYRALIEYLRHLLFIQSGVDEPLGEGDQLLAEGINPLDLLRMLQVALNYEDLLRRSSSPRVVMEALILRFIYLESSVMIDDLLKYYEGRKKDIVQTMVDDLERIDKELAASLRQAEIHCEQNQMVVYTRDPKIRDQLLKKRQEIETVLKRIAGGSVRLRMEERSLKEKVISFFDGEEVK</sequence>
<comment type="catalytic activity">
    <reaction evidence="10 11">
        <text>DNA(n) + a 2'-deoxyribonucleoside 5'-triphosphate = DNA(n+1) + diphosphate</text>
        <dbReference type="Rhea" id="RHEA:22508"/>
        <dbReference type="Rhea" id="RHEA-COMP:17339"/>
        <dbReference type="Rhea" id="RHEA-COMP:17340"/>
        <dbReference type="ChEBI" id="CHEBI:33019"/>
        <dbReference type="ChEBI" id="CHEBI:61560"/>
        <dbReference type="ChEBI" id="CHEBI:173112"/>
        <dbReference type="EC" id="2.7.7.7"/>
    </reaction>
</comment>
<dbReference type="InterPro" id="IPR012763">
    <property type="entry name" value="DNA_pol_III_sug/sutau_N"/>
</dbReference>
<keyword evidence="9 11" id="KW-0239">DNA-directed DNA polymerase</keyword>
<name>A0A660SM16_UNCW3</name>
<comment type="similarity">
    <text evidence="1 11">Belongs to the DnaX/STICHEL family.</text>
</comment>
<keyword evidence="5" id="KW-0479">Metal-binding</keyword>
<evidence type="ECO:0000256" key="7">
    <source>
        <dbReference type="ARBA" id="ARBA00022833"/>
    </source>
</evidence>
<evidence type="ECO:0000256" key="1">
    <source>
        <dbReference type="ARBA" id="ARBA00006360"/>
    </source>
</evidence>
<evidence type="ECO:0000256" key="11">
    <source>
        <dbReference type="RuleBase" id="RU364063"/>
    </source>
</evidence>
<feature type="domain" description="AAA+ ATPase" evidence="12">
    <location>
        <begin position="37"/>
        <end position="179"/>
    </location>
</feature>
<dbReference type="GO" id="GO:0046872">
    <property type="term" value="F:metal ion binding"/>
    <property type="evidence" value="ECO:0007669"/>
    <property type="project" value="UniProtKB-KW"/>
</dbReference>
<organism evidence="13 14">
    <name type="scientific">candidate division WOR-3 bacterium</name>
    <dbReference type="NCBI Taxonomy" id="2052148"/>
    <lineage>
        <taxon>Bacteria</taxon>
        <taxon>Bacteria division WOR-3</taxon>
    </lineage>
</organism>
<dbReference type="GO" id="GO:0009360">
    <property type="term" value="C:DNA polymerase III complex"/>
    <property type="evidence" value="ECO:0007669"/>
    <property type="project" value="InterPro"/>
</dbReference>
<dbReference type="SUPFAM" id="SSF52540">
    <property type="entry name" value="P-loop containing nucleoside triphosphate hydrolases"/>
    <property type="match status" value="1"/>
</dbReference>
<dbReference type="NCBIfam" id="TIGR01128">
    <property type="entry name" value="holA"/>
    <property type="match status" value="1"/>
</dbReference>
<evidence type="ECO:0000256" key="6">
    <source>
        <dbReference type="ARBA" id="ARBA00022741"/>
    </source>
</evidence>
<comment type="caution">
    <text evidence="13">The sequence shown here is derived from an EMBL/GenBank/DDBJ whole genome shotgun (WGS) entry which is preliminary data.</text>
</comment>
<dbReference type="PANTHER" id="PTHR11669">
    <property type="entry name" value="REPLICATION FACTOR C / DNA POLYMERASE III GAMMA-TAU SUBUNIT"/>
    <property type="match status" value="1"/>
</dbReference>